<dbReference type="EMBL" id="CP076129">
    <property type="protein sequence ID" value="QWG09831.1"/>
    <property type="molecule type" value="Genomic_DNA"/>
</dbReference>
<evidence type="ECO:0008006" key="3">
    <source>
        <dbReference type="Google" id="ProtNLM"/>
    </source>
</evidence>
<evidence type="ECO:0000313" key="2">
    <source>
        <dbReference type="Proteomes" id="UP000682802"/>
    </source>
</evidence>
<accession>A0ABX8H343</accession>
<evidence type="ECO:0000313" key="1">
    <source>
        <dbReference type="EMBL" id="QWG09831.1"/>
    </source>
</evidence>
<protein>
    <recommendedName>
        <fullName evidence="3">YubB ferredoxin-like domain-containing protein</fullName>
    </recommendedName>
</protein>
<sequence length="225" mass="26647">MMTILYKLNNTEKIQDSIFDSLIESKLFIELISIKLIDFNNGEIINIFQGLRDLKNFVGNNKIITYNDSIAINVSEFIDMSIRRTCTLEIAISIDKIKHEIFIDYDTFFFNIYKSLPNGLGYVSWVDVGNYYKFDSKYGLDKFEFYDSVFNEKPLFYHCVTTEEVYEEDHTKEQLLNCPFIKVEEWEGGSIEMLHYNNPLEIESEENIEQIRKVRKYLSENNLYS</sequence>
<reference evidence="1 2" key="1">
    <citation type="submission" date="2021-05" db="EMBL/GenBank/DDBJ databases">
        <title>Comparative genomic studies on the polysaccharide-degrading batcterial strains of the Flammeovirga genus.</title>
        <authorList>
            <person name="Zewei F."/>
            <person name="Zheng Z."/>
            <person name="Yu L."/>
            <person name="Ruyue G."/>
            <person name="Yanhong M."/>
            <person name="Yuanyuan C."/>
            <person name="Jingyan G."/>
            <person name="Wenjun H."/>
        </authorList>
    </citation>
    <scope>NUCLEOTIDE SEQUENCE [LARGE SCALE GENOMIC DNA]</scope>
    <source>
        <strain evidence="1 2">YS10</strain>
    </source>
</reference>
<dbReference type="Proteomes" id="UP000682802">
    <property type="component" value="Chromosome 2"/>
</dbReference>
<keyword evidence="2" id="KW-1185">Reference proteome</keyword>
<organism evidence="1 2">
    <name type="scientific">Flammeovirga kamogawensis</name>
    <dbReference type="NCBI Taxonomy" id="373891"/>
    <lineage>
        <taxon>Bacteria</taxon>
        <taxon>Pseudomonadati</taxon>
        <taxon>Bacteroidota</taxon>
        <taxon>Cytophagia</taxon>
        <taxon>Cytophagales</taxon>
        <taxon>Flammeovirgaceae</taxon>
        <taxon>Flammeovirga</taxon>
    </lineage>
</organism>
<gene>
    <name evidence="1" type="ORF">KM029_19315</name>
</gene>
<dbReference type="RefSeq" id="WP_144076495.1">
    <property type="nucleotide sequence ID" value="NZ_CP076129.1"/>
</dbReference>
<proteinExistence type="predicted"/>
<name>A0ABX8H343_9BACT</name>